<dbReference type="EMBL" id="CAAE01014607">
    <property type="protein sequence ID" value="CAG00697.1"/>
    <property type="molecule type" value="Genomic_DNA"/>
</dbReference>
<evidence type="ECO:0000256" key="1">
    <source>
        <dbReference type="SAM" id="MobiDB-lite"/>
    </source>
</evidence>
<gene>
    <name evidence="2" type="ORF">GSTENG00019210001</name>
</gene>
<evidence type="ECO:0000313" key="2">
    <source>
        <dbReference type="EMBL" id="CAG00697.1"/>
    </source>
</evidence>
<sequence length="166" mass="17979">MLIRGPRSPRHHSPLEEAQGGPGPAERSHASNPSYVCPGLSSGMDTRRSRKVSSPVAPMCTEDGTPGKFPAFSATFCHVKDTAGPTRRGHCCSTLKRPKERFHEQGSIHLQVSSSAFISLGCLLLKDKLESLVRIIHTSAGLQLLRRAGEVCMSGFISREELGETK</sequence>
<organism evidence="2">
    <name type="scientific">Tetraodon nigroviridis</name>
    <name type="common">Spotted green pufferfish</name>
    <name type="synonym">Chelonodon nigroviridis</name>
    <dbReference type="NCBI Taxonomy" id="99883"/>
    <lineage>
        <taxon>Eukaryota</taxon>
        <taxon>Metazoa</taxon>
        <taxon>Chordata</taxon>
        <taxon>Craniata</taxon>
        <taxon>Vertebrata</taxon>
        <taxon>Euteleostomi</taxon>
        <taxon>Actinopterygii</taxon>
        <taxon>Neopterygii</taxon>
        <taxon>Teleostei</taxon>
        <taxon>Neoteleostei</taxon>
        <taxon>Acanthomorphata</taxon>
        <taxon>Eupercaria</taxon>
        <taxon>Tetraodontiformes</taxon>
        <taxon>Tetradontoidea</taxon>
        <taxon>Tetraodontidae</taxon>
        <taxon>Tetraodon</taxon>
    </lineage>
</organism>
<reference evidence="2" key="2">
    <citation type="submission" date="2004-02" db="EMBL/GenBank/DDBJ databases">
        <authorList>
            <consortium name="Genoscope"/>
            <consortium name="Whitehead Institute Centre for Genome Research"/>
        </authorList>
    </citation>
    <scope>NUCLEOTIDE SEQUENCE</scope>
</reference>
<reference evidence="2" key="1">
    <citation type="journal article" date="2004" name="Nature">
        <title>Genome duplication in the teleost fish Tetraodon nigroviridis reveals the early vertebrate proto-karyotype.</title>
        <authorList>
            <person name="Jaillon O."/>
            <person name="Aury J.-M."/>
            <person name="Brunet F."/>
            <person name="Petit J.-L."/>
            <person name="Stange-Thomann N."/>
            <person name="Mauceli E."/>
            <person name="Bouneau L."/>
            <person name="Fischer C."/>
            <person name="Ozouf-Costaz C."/>
            <person name="Bernot A."/>
            <person name="Nicaud S."/>
            <person name="Jaffe D."/>
            <person name="Fisher S."/>
            <person name="Lutfalla G."/>
            <person name="Dossat C."/>
            <person name="Segurens B."/>
            <person name="Dasilva C."/>
            <person name="Salanoubat M."/>
            <person name="Levy M."/>
            <person name="Boudet N."/>
            <person name="Castellano S."/>
            <person name="Anthouard V."/>
            <person name="Jubin C."/>
            <person name="Castelli V."/>
            <person name="Katinka M."/>
            <person name="Vacherie B."/>
            <person name="Biemont C."/>
            <person name="Skalli Z."/>
            <person name="Cattolico L."/>
            <person name="Poulain J."/>
            <person name="De Berardinis V."/>
            <person name="Cruaud C."/>
            <person name="Duprat S."/>
            <person name="Brottier P."/>
            <person name="Coutanceau J.-P."/>
            <person name="Gouzy J."/>
            <person name="Parra G."/>
            <person name="Lardier G."/>
            <person name="Chapple C."/>
            <person name="McKernan K.J."/>
            <person name="McEwan P."/>
            <person name="Bosak S."/>
            <person name="Kellis M."/>
            <person name="Volff J.-N."/>
            <person name="Guigo R."/>
            <person name="Zody M.C."/>
            <person name="Mesirov J."/>
            <person name="Lindblad-Toh K."/>
            <person name="Birren B."/>
            <person name="Nusbaum C."/>
            <person name="Kahn D."/>
            <person name="Robinson-Rechavi M."/>
            <person name="Laudet V."/>
            <person name="Schachter V."/>
            <person name="Quetier F."/>
            <person name="Saurin W."/>
            <person name="Scarpelli C."/>
            <person name="Wincker P."/>
            <person name="Lander E.S."/>
            <person name="Weissenbach J."/>
            <person name="Roest Crollius H."/>
        </authorList>
    </citation>
    <scope>NUCLEOTIDE SEQUENCE [LARGE SCALE GENOMIC DNA]</scope>
</reference>
<accession>Q4SF85</accession>
<feature type="region of interest" description="Disordered" evidence="1">
    <location>
        <begin position="1"/>
        <end position="59"/>
    </location>
</feature>
<name>Q4SF85_TETNG</name>
<dbReference type="AlphaFoldDB" id="Q4SF85"/>
<proteinExistence type="predicted"/>
<dbReference type="KEGG" id="tng:GSTEN00019210G001"/>
<protein>
    <submittedName>
        <fullName evidence="2">(spotted green pufferfish) hypothetical protein</fullName>
    </submittedName>
</protein>
<comment type="caution">
    <text evidence="2">The sequence shown here is derived from an EMBL/GenBank/DDBJ whole genome shotgun (WGS) entry which is preliminary data.</text>
</comment>